<sequence length="240" mass="27463">MNNSNYIWLPAPTDLTLSSAHVHIWKIDLNQSESQLQAFRKTLSSDELARAERFYFPEHRQRFIAGRSSLRSILGRYLGVEPSQVEFEYQPRGKPLLSAKFADRKLFFNLSHSQDLALCGVSCTRTIGVDLEHIRPMSDLENLAKRFFLPREYEVVKSLPLDQQQQVFFRYWTCKEAYLKATGDGLVQLEQIEIFLTSTEPAKLLVSGNWSLRELSPANNFTAAVVVAGTIGDLYSWNLI</sequence>
<evidence type="ECO:0000259" key="6">
    <source>
        <dbReference type="Pfam" id="PF01648"/>
    </source>
</evidence>
<dbReference type="NCBIfam" id="NF042922">
    <property type="entry name" value="4PPT_HetI"/>
    <property type="match status" value="1"/>
</dbReference>
<keyword evidence="3 8" id="KW-0808">Transferase</keyword>
<dbReference type="GO" id="GO:0016740">
    <property type="term" value="F:transferase activity"/>
    <property type="evidence" value="ECO:0007669"/>
    <property type="project" value="UniProtKB-KW"/>
</dbReference>
<organism evidence="8 9">
    <name type="scientific">Anabaena lutea FACHB-196</name>
    <dbReference type="NCBI Taxonomy" id="2692881"/>
    <lineage>
        <taxon>Bacteria</taxon>
        <taxon>Bacillati</taxon>
        <taxon>Cyanobacteriota</taxon>
        <taxon>Cyanophyceae</taxon>
        <taxon>Nostocales</taxon>
        <taxon>Nostocaceae</taxon>
        <taxon>Anabaena</taxon>
    </lineage>
</organism>
<proteinExistence type="inferred from homology"/>
<feature type="domain" description="4'-phosphopantetheinyl transferase" evidence="6">
    <location>
        <begin position="127"/>
        <end position="209"/>
    </location>
</feature>
<evidence type="ECO:0000313" key="9">
    <source>
        <dbReference type="Proteomes" id="UP000640531"/>
    </source>
</evidence>
<dbReference type="InterPro" id="IPR008278">
    <property type="entry name" value="4-PPantetheinyl_Trfase_dom"/>
</dbReference>
<keyword evidence="5" id="KW-0460">Magnesium</keyword>
<dbReference type="PANTHER" id="PTHR12215">
    <property type="entry name" value="PHOSPHOPANTETHEINE TRANSFERASE"/>
    <property type="match status" value="1"/>
</dbReference>
<dbReference type="Pfam" id="PF01648">
    <property type="entry name" value="ACPS"/>
    <property type="match status" value="1"/>
</dbReference>
<dbReference type="SUPFAM" id="SSF56214">
    <property type="entry name" value="4'-phosphopantetheinyl transferase"/>
    <property type="match status" value="2"/>
</dbReference>
<accession>A0ABR8F9Y5</accession>
<dbReference type="Pfam" id="PF22624">
    <property type="entry name" value="AASDHPPT_N"/>
    <property type="match status" value="1"/>
</dbReference>
<dbReference type="InterPro" id="IPR050559">
    <property type="entry name" value="P-Pant_transferase_sf"/>
</dbReference>
<comment type="caution">
    <text evidence="8">The sequence shown here is derived from an EMBL/GenBank/DDBJ whole genome shotgun (WGS) entry which is preliminary data.</text>
</comment>
<reference evidence="8 9" key="1">
    <citation type="journal article" date="2020" name="ISME J.">
        <title>Comparative genomics reveals insights into cyanobacterial evolution and habitat adaptation.</title>
        <authorList>
            <person name="Chen M.Y."/>
            <person name="Teng W.K."/>
            <person name="Zhao L."/>
            <person name="Hu C.X."/>
            <person name="Zhou Y.K."/>
            <person name="Han B.P."/>
            <person name="Song L.R."/>
            <person name="Shu W.S."/>
        </authorList>
    </citation>
    <scope>NUCLEOTIDE SEQUENCE [LARGE SCALE GENOMIC DNA]</scope>
    <source>
        <strain evidence="8 9">FACHB-196</strain>
    </source>
</reference>
<evidence type="ECO:0000256" key="1">
    <source>
        <dbReference type="ARBA" id="ARBA00001946"/>
    </source>
</evidence>
<comment type="cofactor">
    <cofactor evidence="1">
        <name>Mg(2+)</name>
        <dbReference type="ChEBI" id="CHEBI:18420"/>
    </cofactor>
</comment>
<dbReference type="RefSeq" id="WP_190711826.1">
    <property type="nucleotide sequence ID" value="NZ_JACJST010000002.1"/>
</dbReference>
<dbReference type="Gene3D" id="3.90.470.20">
    <property type="entry name" value="4'-phosphopantetheinyl transferase domain"/>
    <property type="match status" value="2"/>
</dbReference>
<evidence type="ECO:0000256" key="4">
    <source>
        <dbReference type="ARBA" id="ARBA00022723"/>
    </source>
</evidence>
<dbReference type="PANTHER" id="PTHR12215:SF10">
    <property type="entry name" value="L-AMINOADIPATE-SEMIALDEHYDE DEHYDROGENASE-PHOSPHOPANTETHEINYL TRANSFERASE"/>
    <property type="match status" value="1"/>
</dbReference>
<dbReference type="InterPro" id="IPR055066">
    <property type="entry name" value="AASDHPPT_N"/>
</dbReference>
<gene>
    <name evidence="8" type="ORF">H6G59_03770</name>
</gene>
<keyword evidence="4" id="KW-0479">Metal-binding</keyword>
<dbReference type="NCBIfam" id="TIGR00556">
    <property type="entry name" value="pantethn_trn"/>
    <property type="match status" value="1"/>
</dbReference>
<keyword evidence="9" id="KW-1185">Reference proteome</keyword>
<dbReference type="InterPro" id="IPR053581">
    <property type="entry name" value="P-Pant_Transferase_HetI-like"/>
</dbReference>
<evidence type="ECO:0000313" key="8">
    <source>
        <dbReference type="EMBL" id="MBD2567028.1"/>
    </source>
</evidence>
<evidence type="ECO:0000256" key="5">
    <source>
        <dbReference type="ARBA" id="ARBA00022842"/>
    </source>
</evidence>
<feature type="domain" description="4'-phosphopantetheinyl transferase N-terminal" evidence="7">
    <location>
        <begin position="32"/>
        <end position="118"/>
    </location>
</feature>
<comment type="similarity">
    <text evidence="2">Belongs to the P-Pant transferase superfamily. Gsp/Sfp/HetI/AcpT family.</text>
</comment>
<dbReference type="Proteomes" id="UP000640531">
    <property type="component" value="Unassembled WGS sequence"/>
</dbReference>
<dbReference type="InterPro" id="IPR004568">
    <property type="entry name" value="Ppantetheine-prot_Trfase_dom"/>
</dbReference>
<protein>
    <submittedName>
        <fullName evidence="8">4'-phosphopantetheinyl transferase superfamily protein</fullName>
    </submittedName>
</protein>
<dbReference type="EMBL" id="JACJST010000002">
    <property type="protein sequence ID" value="MBD2567028.1"/>
    <property type="molecule type" value="Genomic_DNA"/>
</dbReference>
<evidence type="ECO:0000256" key="2">
    <source>
        <dbReference type="ARBA" id="ARBA00010990"/>
    </source>
</evidence>
<evidence type="ECO:0000259" key="7">
    <source>
        <dbReference type="Pfam" id="PF22624"/>
    </source>
</evidence>
<evidence type="ECO:0000256" key="3">
    <source>
        <dbReference type="ARBA" id="ARBA00022679"/>
    </source>
</evidence>
<name>A0ABR8F9Y5_9NOST</name>
<dbReference type="InterPro" id="IPR037143">
    <property type="entry name" value="4-PPantetheinyl_Trfase_dom_sf"/>
</dbReference>